<protein>
    <submittedName>
        <fullName evidence="3">Uncharacterized protein</fullName>
    </submittedName>
</protein>
<evidence type="ECO:0000313" key="4">
    <source>
        <dbReference type="Proteomes" id="UP000772434"/>
    </source>
</evidence>
<feature type="region of interest" description="Disordered" evidence="1">
    <location>
        <begin position="27"/>
        <end position="157"/>
    </location>
</feature>
<organism evidence="3 4">
    <name type="scientific">Rhodocollybia butyracea</name>
    <dbReference type="NCBI Taxonomy" id="206335"/>
    <lineage>
        <taxon>Eukaryota</taxon>
        <taxon>Fungi</taxon>
        <taxon>Dikarya</taxon>
        <taxon>Basidiomycota</taxon>
        <taxon>Agaricomycotina</taxon>
        <taxon>Agaricomycetes</taxon>
        <taxon>Agaricomycetidae</taxon>
        <taxon>Agaricales</taxon>
        <taxon>Marasmiineae</taxon>
        <taxon>Omphalotaceae</taxon>
        <taxon>Rhodocollybia</taxon>
    </lineage>
</organism>
<feature type="chain" id="PRO_5040118478" evidence="2">
    <location>
        <begin position="23"/>
        <end position="299"/>
    </location>
</feature>
<evidence type="ECO:0000256" key="1">
    <source>
        <dbReference type="SAM" id="MobiDB-lite"/>
    </source>
</evidence>
<gene>
    <name evidence="3" type="ORF">BDP27DRAFT_1416621</name>
</gene>
<evidence type="ECO:0000256" key="2">
    <source>
        <dbReference type="SAM" id="SignalP"/>
    </source>
</evidence>
<proteinExistence type="predicted"/>
<keyword evidence="2" id="KW-0732">Signal</keyword>
<evidence type="ECO:0000313" key="3">
    <source>
        <dbReference type="EMBL" id="KAF9073923.1"/>
    </source>
</evidence>
<dbReference type="AlphaFoldDB" id="A0A9P5UD73"/>
<accession>A0A9P5UD73</accession>
<feature type="region of interest" description="Disordered" evidence="1">
    <location>
        <begin position="197"/>
        <end position="299"/>
    </location>
</feature>
<keyword evidence="4" id="KW-1185">Reference proteome</keyword>
<feature type="compositionally biased region" description="Basic residues" evidence="1">
    <location>
        <begin position="67"/>
        <end position="77"/>
    </location>
</feature>
<comment type="caution">
    <text evidence="3">The sequence shown here is derived from an EMBL/GenBank/DDBJ whole genome shotgun (WGS) entry which is preliminary data.</text>
</comment>
<sequence length="299" mass="31319">MRYFSPSTVAFVLLAISLQAYSAPVVGKGDSPASPPLDQTPGVPVAVPASIPQQDEHGPHAHTGGPPHHHHHHHHHPTGGDPQDNNGVPPVPAALGHPQEQSAEDMHGLDAAGAPNAAIDTSQPKGSRSQRRANKAEEDAKNIFMPKNMRDGTDGTSGGPAGFEIHHRDLDTRDLKAHLQKAHAAAKTAGKKLMDKLHSNPQTTTTTEKTTAPEKTPETLPAENEAAGEFASEQSEAGSTTSPVVPGCIGASRRDLGALEARGERMDSLRDAIFGKPKPSTSATDPSQSLTSPTDTSAY</sequence>
<name>A0A9P5UD73_9AGAR</name>
<reference evidence="3" key="1">
    <citation type="submission" date="2020-11" db="EMBL/GenBank/DDBJ databases">
        <authorList>
            <consortium name="DOE Joint Genome Institute"/>
            <person name="Ahrendt S."/>
            <person name="Riley R."/>
            <person name="Andreopoulos W."/>
            <person name="Labutti K."/>
            <person name="Pangilinan J."/>
            <person name="Ruiz-Duenas F.J."/>
            <person name="Barrasa J.M."/>
            <person name="Sanchez-Garcia M."/>
            <person name="Camarero S."/>
            <person name="Miyauchi S."/>
            <person name="Serrano A."/>
            <person name="Linde D."/>
            <person name="Babiker R."/>
            <person name="Drula E."/>
            <person name="Ayuso-Fernandez I."/>
            <person name="Pacheco R."/>
            <person name="Padilla G."/>
            <person name="Ferreira P."/>
            <person name="Barriuso J."/>
            <person name="Kellner H."/>
            <person name="Castanera R."/>
            <person name="Alfaro M."/>
            <person name="Ramirez L."/>
            <person name="Pisabarro A.G."/>
            <person name="Kuo A."/>
            <person name="Tritt A."/>
            <person name="Lipzen A."/>
            <person name="He G."/>
            <person name="Yan M."/>
            <person name="Ng V."/>
            <person name="Cullen D."/>
            <person name="Martin F."/>
            <person name="Rosso M.-N."/>
            <person name="Henrissat B."/>
            <person name="Hibbett D."/>
            <person name="Martinez A.T."/>
            <person name="Grigoriev I.V."/>
        </authorList>
    </citation>
    <scope>NUCLEOTIDE SEQUENCE</scope>
    <source>
        <strain evidence="3">AH 40177</strain>
    </source>
</reference>
<feature type="compositionally biased region" description="Basic and acidic residues" evidence="1">
    <location>
        <begin position="252"/>
        <end position="270"/>
    </location>
</feature>
<feature type="signal peptide" evidence="2">
    <location>
        <begin position="1"/>
        <end position="22"/>
    </location>
</feature>
<feature type="compositionally biased region" description="Polar residues" evidence="1">
    <location>
        <begin position="279"/>
        <end position="299"/>
    </location>
</feature>
<feature type="compositionally biased region" description="Polar residues" evidence="1">
    <location>
        <begin position="232"/>
        <end position="243"/>
    </location>
</feature>
<dbReference type="EMBL" id="JADNRY010000015">
    <property type="protein sequence ID" value="KAF9073923.1"/>
    <property type="molecule type" value="Genomic_DNA"/>
</dbReference>
<dbReference type="Proteomes" id="UP000772434">
    <property type="component" value="Unassembled WGS sequence"/>
</dbReference>